<dbReference type="PANTHER" id="PTHR31052">
    <property type="entry name" value="COBRA-LIKE PROTEIN 7"/>
    <property type="match status" value="1"/>
</dbReference>
<dbReference type="Gramene" id="ERN16824">
    <property type="protein sequence ID" value="ERN16824"/>
    <property type="gene ID" value="AMTR_s00057p00111550"/>
</dbReference>
<feature type="chain" id="PRO_5004658862" description="COBRA C-terminal domain-containing protein" evidence="7">
    <location>
        <begin position="25"/>
        <end position="647"/>
    </location>
</feature>
<dbReference type="AlphaFoldDB" id="U5D317"/>
<dbReference type="Pfam" id="PF04833">
    <property type="entry name" value="COBRA"/>
    <property type="match status" value="1"/>
</dbReference>
<sequence>MGFHVHLLLLASVTLILQFQSSISQTVSAPSPSINQCNGIFLSYSVDSITRIYPFLSDPSAQPYAFSATATLINTGEDDLKSWQMFIGFKHKEILVSASQAVLSDGADFPAEVGNGTFINGFPQTDLKNAIDTAGDVNQIEVKVTLTGTEFGVAPPAFPMPSNISLANEGYNCQKPTVQNNLMYICCAKDQNAKPNITQATKFSPRQDGDLTIDFDVLQSYQSNYLAQVVISNENPLGRLDHWNLTWDWMRGEFIQTMRGAYTLIEDSSDCIFGEQGAFFQGLDFTKVMNCQRTPTIVDLPLDKTNDTNIGLIPFCCRNGTLLPPHMDPSKSKAAFQLQVYKMPPDLNRTMLYPPQNWKISGILNPDYKCGHPVRVDPTLFPDTSGLRSFTSAIASWRVVCNITNSKATPPRCCVSFSSFYNESVIPCKTCACGCPSPAGQACNASAPALFLPSEALLVPFENRTRSALAWADLKHFHVPNPLPCGDNCGVSINWHVLSDYNKGWSARITLFNWDATSFEDWFVAVELDKAVNGFEGVYSFNGSAGVTGLNNTIFMQGKPGLNYLIAEDSNTNPPNPGKQQTVISFTKKNTPGINVVRGDGFPTKFFFNGEECSLPTVIPSSGSVMKGSLLVAVLAAALTFLLMDQL</sequence>
<dbReference type="KEGG" id="atr:18445152"/>
<accession>U5D317</accession>
<dbReference type="STRING" id="13333.U5D317"/>
<evidence type="ECO:0000256" key="3">
    <source>
        <dbReference type="ARBA" id="ARBA00022475"/>
    </source>
</evidence>
<dbReference type="OMA" id="GPQAKFY"/>
<organism evidence="9 10">
    <name type="scientific">Amborella trichopoda</name>
    <dbReference type="NCBI Taxonomy" id="13333"/>
    <lineage>
        <taxon>Eukaryota</taxon>
        <taxon>Viridiplantae</taxon>
        <taxon>Streptophyta</taxon>
        <taxon>Embryophyta</taxon>
        <taxon>Tracheophyta</taxon>
        <taxon>Spermatophyta</taxon>
        <taxon>Magnoliopsida</taxon>
        <taxon>Amborellales</taxon>
        <taxon>Amborellaceae</taxon>
        <taxon>Amborella</taxon>
    </lineage>
</organism>
<dbReference type="InterPro" id="IPR056900">
    <property type="entry name" value="COB_C"/>
</dbReference>
<evidence type="ECO:0000256" key="4">
    <source>
        <dbReference type="ARBA" id="ARBA00022729"/>
    </source>
</evidence>
<protein>
    <recommendedName>
        <fullName evidence="8">COBRA C-terminal domain-containing protein</fullName>
    </recommendedName>
</protein>
<dbReference type="InterPro" id="IPR006918">
    <property type="entry name" value="COBRA_pln"/>
</dbReference>
<keyword evidence="3" id="KW-1003">Cell membrane</keyword>
<dbReference type="PANTHER" id="PTHR31052:SF3">
    <property type="entry name" value="COBRA-LIKE PROTEIN 7"/>
    <property type="match status" value="1"/>
</dbReference>
<dbReference type="HOGENOM" id="CLU_420019_0_0_1"/>
<dbReference type="eggNOG" id="ENOG502QUPM">
    <property type="taxonomic scope" value="Eukaryota"/>
</dbReference>
<dbReference type="GO" id="GO:0010215">
    <property type="term" value="P:cellulose microfibril organization"/>
    <property type="evidence" value="ECO:0007669"/>
    <property type="project" value="InterPro"/>
</dbReference>
<dbReference type="EMBL" id="KI392405">
    <property type="protein sequence ID" value="ERN16824.1"/>
    <property type="molecule type" value="Genomic_DNA"/>
</dbReference>
<evidence type="ECO:0000256" key="2">
    <source>
        <dbReference type="ARBA" id="ARBA00005507"/>
    </source>
</evidence>
<reference evidence="10" key="1">
    <citation type="journal article" date="2013" name="Science">
        <title>The Amborella genome and the evolution of flowering plants.</title>
        <authorList>
            <consortium name="Amborella Genome Project"/>
        </authorList>
    </citation>
    <scope>NUCLEOTIDE SEQUENCE [LARGE SCALE GENOMIC DNA]</scope>
</reference>
<evidence type="ECO:0000313" key="10">
    <source>
        <dbReference type="Proteomes" id="UP000017836"/>
    </source>
</evidence>
<keyword evidence="4 7" id="KW-0732">Signal</keyword>
<keyword evidence="10" id="KW-1185">Reference proteome</keyword>
<proteinExistence type="inferred from homology"/>
<feature type="signal peptide" evidence="7">
    <location>
        <begin position="1"/>
        <end position="24"/>
    </location>
</feature>
<evidence type="ECO:0000256" key="6">
    <source>
        <dbReference type="ARBA" id="ARBA00023180"/>
    </source>
</evidence>
<name>U5D317_AMBTC</name>
<evidence type="ECO:0000256" key="5">
    <source>
        <dbReference type="ARBA" id="ARBA00023136"/>
    </source>
</evidence>
<comment type="similarity">
    <text evidence="2">Belongs to the COBRA family.</text>
</comment>
<evidence type="ECO:0000256" key="7">
    <source>
        <dbReference type="SAM" id="SignalP"/>
    </source>
</evidence>
<dbReference type="Pfam" id="PF25079">
    <property type="entry name" value="COB_C"/>
    <property type="match status" value="1"/>
</dbReference>
<dbReference type="OrthoDB" id="2014623at2759"/>
<evidence type="ECO:0000256" key="1">
    <source>
        <dbReference type="ARBA" id="ARBA00004236"/>
    </source>
</evidence>
<comment type="subcellular location">
    <subcellularLocation>
        <location evidence="1">Cell membrane</location>
    </subcellularLocation>
</comment>
<dbReference type="GO" id="GO:0005886">
    <property type="term" value="C:plasma membrane"/>
    <property type="evidence" value="ECO:0007669"/>
    <property type="project" value="UniProtKB-SubCell"/>
</dbReference>
<keyword evidence="5" id="KW-0472">Membrane</keyword>
<evidence type="ECO:0000259" key="8">
    <source>
        <dbReference type="Pfam" id="PF25079"/>
    </source>
</evidence>
<dbReference type="Proteomes" id="UP000017836">
    <property type="component" value="Unassembled WGS sequence"/>
</dbReference>
<keyword evidence="6" id="KW-0325">Glycoprotein</keyword>
<feature type="domain" description="COBRA C-terminal" evidence="8">
    <location>
        <begin position="412"/>
        <end position="620"/>
    </location>
</feature>
<evidence type="ECO:0000313" key="9">
    <source>
        <dbReference type="EMBL" id="ERN16824.1"/>
    </source>
</evidence>
<gene>
    <name evidence="9" type="ORF">AMTR_s00057p00111550</name>
</gene>